<dbReference type="Gene3D" id="3.40.630.100">
    <property type="entry name" value="Poly-gamma-glutamate hydrolase, zinc-binding motif"/>
    <property type="match status" value="1"/>
</dbReference>
<comment type="caution">
    <text evidence="2">The sequence shown here is derived from an EMBL/GenBank/DDBJ whole genome shotgun (WGS) entry which is preliminary data.</text>
</comment>
<keyword evidence="2" id="KW-0378">Hydrolase</keyword>
<gene>
    <name evidence="2" type="ORF">H1164_10330</name>
</gene>
<feature type="signal peptide" evidence="1">
    <location>
        <begin position="1"/>
        <end position="24"/>
    </location>
</feature>
<feature type="chain" id="PRO_5031498970" evidence="1">
    <location>
        <begin position="25"/>
        <end position="327"/>
    </location>
</feature>
<evidence type="ECO:0000313" key="3">
    <source>
        <dbReference type="Proteomes" id="UP000530514"/>
    </source>
</evidence>
<sequence length="327" mass="36332">MKKFILPLLSSLAVFWPSVPQALAATDIYANYAELSSHYKQGTDYTIETQSKPNDVLILAIHGGRIEKGTDQLAKAIAQDDYSYYIFKANIYKDTNNDDRNDLHLTASHYDEPTALQMTAQKNRIVSLHGAKGTEKIVYMGGLNQNLMSNLSERLTAAGFRVENAPDNLNGNHPENIANKNRILQGAQMELTTAQRDELLNDSAKMQKFADAVRAAISASSSHPDGRTYEFGSDNFSNSIWLNGGNPFYLTGDDYLKGVQSPIDPSQKEKIRFDFYDQNGKLVLSHSAEAVGHKRFSYSTGLPTGYYKIKIVNVSGHPSWIYGGLVY</sequence>
<dbReference type="EMBL" id="JACEIP010000014">
    <property type="protein sequence ID" value="MBA4543292.1"/>
    <property type="molecule type" value="Genomic_DNA"/>
</dbReference>
<dbReference type="Pfam" id="PF05908">
    <property type="entry name" value="Gamma_PGA_hydro"/>
    <property type="match status" value="1"/>
</dbReference>
<proteinExistence type="predicted"/>
<evidence type="ECO:0000256" key="1">
    <source>
        <dbReference type="SAM" id="SignalP"/>
    </source>
</evidence>
<dbReference type="AlphaFoldDB" id="A0A7W1XB14"/>
<accession>A0A7W1XB14</accession>
<keyword evidence="3" id="KW-1185">Reference proteome</keyword>
<name>A0A7W1XB14_9BACL</name>
<keyword evidence="1" id="KW-0732">Signal</keyword>
<dbReference type="GO" id="GO:0016787">
    <property type="term" value="F:hydrolase activity"/>
    <property type="evidence" value="ECO:0007669"/>
    <property type="project" value="UniProtKB-KW"/>
</dbReference>
<dbReference type="RefSeq" id="WP_033100021.1">
    <property type="nucleotide sequence ID" value="NZ_JACEIP010000014.1"/>
</dbReference>
<reference evidence="2 3" key="1">
    <citation type="submission" date="2020-07" db="EMBL/GenBank/DDBJ databases">
        <authorList>
            <person name="Feng H."/>
        </authorList>
    </citation>
    <scope>NUCLEOTIDE SEQUENCE [LARGE SCALE GENOMIC DNA]</scope>
    <source>
        <strain evidence="3">s-11</strain>
    </source>
</reference>
<dbReference type="InterPro" id="IPR038128">
    <property type="entry name" value="Gamma_PGA_hydro_sf"/>
</dbReference>
<evidence type="ECO:0000313" key="2">
    <source>
        <dbReference type="EMBL" id="MBA4543292.1"/>
    </source>
</evidence>
<dbReference type="OrthoDB" id="7721587at2"/>
<dbReference type="Proteomes" id="UP000530514">
    <property type="component" value="Unassembled WGS sequence"/>
</dbReference>
<dbReference type="InterPro" id="IPR008585">
    <property type="entry name" value="Gamma_PGA_hydro"/>
</dbReference>
<protein>
    <submittedName>
        <fullName evidence="2">Poly-gamma-glutamate hydrolase family protein</fullName>
    </submittedName>
</protein>
<organism evidence="2 3">
    <name type="scientific">Thermoactinomyces daqus</name>
    <dbReference type="NCBI Taxonomy" id="1329516"/>
    <lineage>
        <taxon>Bacteria</taxon>
        <taxon>Bacillati</taxon>
        <taxon>Bacillota</taxon>
        <taxon>Bacilli</taxon>
        <taxon>Bacillales</taxon>
        <taxon>Thermoactinomycetaceae</taxon>
        <taxon>Thermoactinomyces</taxon>
    </lineage>
</organism>